<dbReference type="PANTHER" id="PTHR43617:SF2">
    <property type="entry name" value="UPF0039 PROTEIN SLL0451"/>
    <property type="match status" value="1"/>
</dbReference>
<gene>
    <name evidence="2" type="ORF">R28058_13871</name>
</gene>
<dbReference type="CDD" id="cd04301">
    <property type="entry name" value="NAT_SF"/>
    <property type="match status" value="1"/>
</dbReference>
<dbReference type="Gene3D" id="3.40.630.30">
    <property type="match status" value="1"/>
</dbReference>
<dbReference type="InterPro" id="IPR016181">
    <property type="entry name" value="Acyl_CoA_acyltransferase"/>
</dbReference>
<reference evidence="2 3" key="1">
    <citation type="submission" date="2015-01" db="EMBL/GenBank/DDBJ databases">
        <authorList>
            <person name="Aslett A.Martin."/>
            <person name="De Silva Nishadi"/>
        </authorList>
    </citation>
    <scope>NUCLEOTIDE SEQUENCE [LARGE SCALE GENOMIC DNA]</scope>
    <source>
        <strain evidence="2 3">R28058</strain>
    </source>
</reference>
<name>A0A0C7G5M5_PARSO</name>
<proteinExistence type="predicted"/>
<dbReference type="InterPro" id="IPR000182">
    <property type="entry name" value="GNAT_dom"/>
</dbReference>
<dbReference type="EMBL" id="CEKZ01000003">
    <property type="protein sequence ID" value="CEQ03654.1"/>
    <property type="molecule type" value="Genomic_DNA"/>
</dbReference>
<dbReference type="OrthoDB" id="9797178at2"/>
<dbReference type="SUPFAM" id="SSF55729">
    <property type="entry name" value="Acyl-CoA N-acyltransferases (Nat)"/>
    <property type="match status" value="1"/>
</dbReference>
<dbReference type="Proteomes" id="UP000049127">
    <property type="component" value="Unassembled WGS sequence"/>
</dbReference>
<dbReference type="GO" id="GO:0016747">
    <property type="term" value="F:acyltransferase activity, transferring groups other than amino-acyl groups"/>
    <property type="evidence" value="ECO:0007669"/>
    <property type="project" value="InterPro"/>
</dbReference>
<organism evidence="2 3">
    <name type="scientific">Paraclostridium sordellii</name>
    <name type="common">Clostridium sordellii</name>
    <dbReference type="NCBI Taxonomy" id="1505"/>
    <lineage>
        <taxon>Bacteria</taxon>
        <taxon>Bacillati</taxon>
        <taxon>Bacillota</taxon>
        <taxon>Clostridia</taxon>
        <taxon>Peptostreptococcales</taxon>
        <taxon>Peptostreptococcaceae</taxon>
        <taxon>Paraclostridium</taxon>
    </lineage>
</organism>
<evidence type="ECO:0000259" key="1">
    <source>
        <dbReference type="PROSITE" id="PS51186"/>
    </source>
</evidence>
<dbReference type="RefSeq" id="WP_055341912.1">
    <property type="nucleotide sequence ID" value="NZ_CDNI01000003.1"/>
</dbReference>
<dbReference type="PANTHER" id="PTHR43617">
    <property type="entry name" value="L-AMINO ACID N-ACETYLTRANSFERASE"/>
    <property type="match status" value="1"/>
</dbReference>
<dbReference type="PROSITE" id="PS51186">
    <property type="entry name" value="GNAT"/>
    <property type="match status" value="1"/>
</dbReference>
<dbReference type="Pfam" id="PF00583">
    <property type="entry name" value="Acetyltransf_1"/>
    <property type="match status" value="1"/>
</dbReference>
<evidence type="ECO:0000313" key="3">
    <source>
        <dbReference type="Proteomes" id="UP000049127"/>
    </source>
</evidence>
<sequence>MNIIIRKENIKDENIIYSLIKEAFKNEVHSDGDEPDLVNRLRNSKNYIPELSLVATFDESIIGYIMFTKILIENEDKKFEALALAPLAVLPGYQGKGIGSKLINKGLEIAKNLGYKSVIVLGSETYYPKFGFKEALYFGIKAPFEVPSSNFMSIELEESALRYVSGTVVYAKEFFEK</sequence>
<dbReference type="AlphaFoldDB" id="A0A0C7G5M5"/>
<keyword evidence="2" id="KW-0808">Transferase</keyword>
<accession>A0A0C7G5M5</accession>
<dbReference type="InterPro" id="IPR050276">
    <property type="entry name" value="MshD_Acetyltransferase"/>
</dbReference>
<evidence type="ECO:0000313" key="2">
    <source>
        <dbReference type="EMBL" id="CEQ03654.1"/>
    </source>
</evidence>
<feature type="domain" description="N-acetyltransferase" evidence="1">
    <location>
        <begin position="3"/>
        <end position="157"/>
    </location>
</feature>
<protein>
    <submittedName>
        <fullName evidence="2">GNAT family acetyltransferase</fullName>
    </submittedName>
</protein>